<accession>A0A162J2Z2</accession>
<name>A0A162J2Z2_CORFA</name>
<dbReference type="RefSeq" id="XP_018704249.1">
    <property type="nucleotide sequence ID" value="XM_018848523.1"/>
</dbReference>
<dbReference type="Proteomes" id="UP000076744">
    <property type="component" value="Unassembled WGS sequence"/>
</dbReference>
<sequence>MRNSEKTTAGISLTLARQFAHCYWQPSRAFPLLHKHPHLCDRATRQLLERDAARLLLPGQSSRALNITCAVALLKMCAGRSPAEIRRRMVGLVSRGGAGGTCEETYREHLAQARDIFARVMRTCATERRRREAGQKMPLRRDPDGRRDDARVNVKACRRGGGGGVELSLDDHDHDHDHDHLDGVLVLLETIPFEEASHALRGMSVVEREAALDRMTQVRFDGVLRPS</sequence>
<reference evidence="2 3" key="1">
    <citation type="journal article" date="2016" name="Genome Biol. Evol.">
        <title>Divergent and convergent evolution of fungal pathogenicity.</title>
        <authorList>
            <person name="Shang Y."/>
            <person name="Xiao G."/>
            <person name="Zheng P."/>
            <person name="Cen K."/>
            <person name="Zhan S."/>
            <person name="Wang C."/>
        </authorList>
    </citation>
    <scope>NUCLEOTIDE SEQUENCE [LARGE SCALE GENOMIC DNA]</scope>
    <source>
        <strain evidence="2 3">ARSEF 2679</strain>
    </source>
</reference>
<evidence type="ECO:0000313" key="3">
    <source>
        <dbReference type="Proteomes" id="UP000076744"/>
    </source>
</evidence>
<evidence type="ECO:0000256" key="1">
    <source>
        <dbReference type="SAM" id="MobiDB-lite"/>
    </source>
</evidence>
<keyword evidence="3" id="KW-1185">Reference proteome</keyword>
<feature type="region of interest" description="Disordered" evidence="1">
    <location>
        <begin position="128"/>
        <end position="147"/>
    </location>
</feature>
<evidence type="ECO:0000313" key="2">
    <source>
        <dbReference type="EMBL" id="OAA63042.1"/>
    </source>
</evidence>
<comment type="caution">
    <text evidence="2">The sequence shown here is derived from an EMBL/GenBank/DDBJ whole genome shotgun (WGS) entry which is preliminary data.</text>
</comment>
<dbReference type="GeneID" id="30021210"/>
<organism evidence="2 3">
    <name type="scientific">Cordyceps fumosorosea (strain ARSEF 2679)</name>
    <name type="common">Isaria fumosorosea</name>
    <dbReference type="NCBI Taxonomy" id="1081104"/>
    <lineage>
        <taxon>Eukaryota</taxon>
        <taxon>Fungi</taxon>
        <taxon>Dikarya</taxon>
        <taxon>Ascomycota</taxon>
        <taxon>Pezizomycotina</taxon>
        <taxon>Sordariomycetes</taxon>
        <taxon>Hypocreomycetidae</taxon>
        <taxon>Hypocreales</taxon>
        <taxon>Cordycipitaceae</taxon>
        <taxon>Cordyceps</taxon>
    </lineage>
</organism>
<gene>
    <name evidence="2" type="ORF">ISF_04918</name>
</gene>
<dbReference type="AlphaFoldDB" id="A0A162J2Z2"/>
<proteinExistence type="predicted"/>
<dbReference type="EMBL" id="AZHB01000011">
    <property type="protein sequence ID" value="OAA63042.1"/>
    <property type="molecule type" value="Genomic_DNA"/>
</dbReference>
<protein>
    <submittedName>
        <fullName evidence="2">Uncharacterized protein</fullName>
    </submittedName>
</protein>